<dbReference type="Gene3D" id="1.25.40.10">
    <property type="entry name" value="Tetratricopeptide repeat domain"/>
    <property type="match status" value="2"/>
</dbReference>
<dbReference type="AlphaFoldDB" id="A0A5B1CGN6"/>
<proteinExistence type="predicted"/>
<dbReference type="Pfam" id="PF13432">
    <property type="entry name" value="TPR_16"/>
    <property type="match status" value="1"/>
</dbReference>
<feature type="signal peptide" evidence="2">
    <location>
        <begin position="1"/>
        <end position="22"/>
    </location>
</feature>
<name>A0A5B1CGN6_9BACT</name>
<feature type="region of interest" description="Disordered" evidence="1">
    <location>
        <begin position="596"/>
        <end position="617"/>
    </location>
</feature>
<sequence length="617" mass="66490" precursor="true">MVTRMSASFNSAAMAAAMFVTAASAPIQRLHAQNPTDQTLSQIDAGVVEGRLDDAANAARRFDSVPSESSVRSLARLANSFSKKGDLPAAAEFFSLAIEHHNRIATGLDDGDLSLPLHLAAISVFVKNNDTERVVSSLSAVAKSSHQLRENQRAAITKIAFQTGRDSLSTGKAALAKDAYRVAEELCDKADVPTAKLGQAWATVVDGGDPMAAAKELGEFVDQYPNHPDAAQATAVCARCLRQAGHDGDADQVLTDLVARFPDSNSAAEIAIGYAGSEPDELPDFIRRWLVDQTEQNKHTRWSAEVAGLALRIASHEGRVDTAMTLTRYLAETDNTGQTVADLLDRMPADHTEPLAAYLISPPTGFDVTEAAREAAARWAGRNQKWNMLAMAAGSESIDRLSAGRTIAVERLFAESLMQIGKTSDAAKWWNHLVDQRDSTDFATLLRCAESEIATGNDTGLAGQRIALARAAAGPNSKMAATLVDLLEAELAIRKSRFDEARSLLENVVRGVEIDTELRGRAQWLIGETRYLQNQFADAIDAYRSVEGVAPDSSWVAASMVQAGKSFEQLGRTREAAVCYGNLLARFADSPHADSARRRMAAISPSQQPSNSRSIRR</sequence>
<dbReference type="EMBL" id="VRLW01000001">
    <property type="protein sequence ID" value="KAA1258909.1"/>
    <property type="molecule type" value="Genomic_DNA"/>
</dbReference>
<dbReference type="InterPro" id="IPR019734">
    <property type="entry name" value="TPR_rpt"/>
</dbReference>
<dbReference type="Pfam" id="PF13174">
    <property type="entry name" value="TPR_6"/>
    <property type="match status" value="1"/>
</dbReference>
<dbReference type="SUPFAM" id="SSF48452">
    <property type="entry name" value="TPR-like"/>
    <property type="match status" value="2"/>
</dbReference>
<reference evidence="3 4" key="1">
    <citation type="submission" date="2019-08" db="EMBL/GenBank/DDBJ databases">
        <title>Deep-cultivation of Planctomycetes and their phenomic and genomic characterization uncovers novel biology.</title>
        <authorList>
            <person name="Wiegand S."/>
            <person name="Jogler M."/>
            <person name="Boedeker C."/>
            <person name="Pinto D."/>
            <person name="Vollmers J."/>
            <person name="Rivas-Marin E."/>
            <person name="Kohn T."/>
            <person name="Peeters S.H."/>
            <person name="Heuer A."/>
            <person name="Rast P."/>
            <person name="Oberbeckmann S."/>
            <person name="Bunk B."/>
            <person name="Jeske O."/>
            <person name="Meyerdierks A."/>
            <person name="Storesund J.E."/>
            <person name="Kallscheuer N."/>
            <person name="Luecker S."/>
            <person name="Lage O.M."/>
            <person name="Pohl T."/>
            <person name="Merkel B.J."/>
            <person name="Hornburger P."/>
            <person name="Mueller R.-W."/>
            <person name="Bruemmer F."/>
            <person name="Labrenz M."/>
            <person name="Spormann A.M."/>
            <person name="Op Den Camp H."/>
            <person name="Overmann J."/>
            <person name="Amann R."/>
            <person name="Jetten M.S.M."/>
            <person name="Mascher T."/>
            <person name="Medema M.H."/>
            <person name="Devos D.P."/>
            <person name="Kaster A.-K."/>
            <person name="Ovreas L."/>
            <person name="Rohde M."/>
            <person name="Galperin M.Y."/>
            <person name="Jogler C."/>
        </authorList>
    </citation>
    <scope>NUCLEOTIDE SEQUENCE [LARGE SCALE GENOMIC DNA]</scope>
    <source>
        <strain evidence="3 4">LF1</strain>
    </source>
</reference>
<evidence type="ECO:0000313" key="4">
    <source>
        <dbReference type="Proteomes" id="UP000322699"/>
    </source>
</evidence>
<evidence type="ECO:0000256" key="1">
    <source>
        <dbReference type="SAM" id="MobiDB-lite"/>
    </source>
</evidence>
<gene>
    <name evidence="3" type="ORF">LF1_14330</name>
</gene>
<evidence type="ECO:0000313" key="3">
    <source>
        <dbReference type="EMBL" id="KAA1258909.1"/>
    </source>
</evidence>
<dbReference type="OrthoDB" id="225691at2"/>
<keyword evidence="4" id="KW-1185">Reference proteome</keyword>
<comment type="caution">
    <text evidence="3">The sequence shown here is derived from an EMBL/GenBank/DDBJ whole genome shotgun (WGS) entry which is preliminary data.</text>
</comment>
<feature type="compositionally biased region" description="Polar residues" evidence="1">
    <location>
        <begin position="604"/>
        <end position="617"/>
    </location>
</feature>
<feature type="chain" id="PRO_5022866879" evidence="2">
    <location>
        <begin position="23"/>
        <end position="617"/>
    </location>
</feature>
<evidence type="ECO:0000256" key="2">
    <source>
        <dbReference type="SAM" id="SignalP"/>
    </source>
</evidence>
<organism evidence="3 4">
    <name type="scientific">Rubripirellula obstinata</name>
    <dbReference type="NCBI Taxonomy" id="406547"/>
    <lineage>
        <taxon>Bacteria</taxon>
        <taxon>Pseudomonadati</taxon>
        <taxon>Planctomycetota</taxon>
        <taxon>Planctomycetia</taxon>
        <taxon>Pirellulales</taxon>
        <taxon>Pirellulaceae</taxon>
        <taxon>Rubripirellula</taxon>
    </lineage>
</organism>
<accession>A0A5B1CGN6</accession>
<dbReference type="SMART" id="SM00028">
    <property type="entry name" value="TPR"/>
    <property type="match status" value="3"/>
</dbReference>
<protein>
    <submittedName>
        <fullName evidence="3">Tol-pal system protein YbgF</fullName>
    </submittedName>
</protein>
<keyword evidence="2" id="KW-0732">Signal</keyword>
<dbReference type="Proteomes" id="UP000322699">
    <property type="component" value="Unassembled WGS sequence"/>
</dbReference>
<dbReference type="InterPro" id="IPR011990">
    <property type="entry name" value="TPR-like_helical_dom_sf"/>
</dbReference>